<protein>
    <recommendedName>
        <fullName evidence="3">Intracellular proteinase inhibitor BsuPI domain-containing protein</fullName>
    </recommendedName>
</protein>
<sequence>MDEKTKKKQCCLFAFLDVWDSSFAPGCTIDVPVHIINDTCEKWNGFIELSVMFEGEKVNRQNISCELAGLGKEVYEEKMKLPSEKGKYELVAEITYNSESVKSIRDFKIK</sequence>
<gene>
    <name evidence="1" type="ORF">D1164_16835</name>
</gene>
<dbReference type="RefSeq" id="WP_119351059.1">
    <property type="nucleotide sequence ID" value="NZ_QWET01000014.1"/>
</dbReference>
<dbReference type="EMBL" id="QWET01000014">
    <property type="protein sequence ID" value="RIH63997.1"/>
    <property type="molecule type" value="Genomic_DNA"/>
</dbReference>
<accession>A0A399CXA9</accession>
<comment type="caution">
    <text evidence="1">The sequence shown here is derived from an EMBL/GenBank/DDBJ whole genome shotgun (WGS) entry which is preliminary data.</text>
</comment>
<reference evidence="1 2" key="1">
    <citation type="journal article" date="2015" name="Int. J. Syst. Evol. Microbiol.">
        <title>Mariniphaga sediminis sp. nov., isolated from coastal sediment.</title>
        <authorList>
            <person name="Wang F.Q."/>
            <person name="Shen Q.Y."/>
            <person name="Chen G.J."/>
            <person name="Du Z.J."/>
        </authorList>
    </citation>
    <scope>NUCLEOTIDE SEQUENCE [LARGE SCALE GENOMIC DNA]</scope>
    <source>
        <strain evidence="1 2">SY21</strain>
    </source>
</reference>
<dbReference type="OrthoDB" id="1007365at2"/>
<evidence type="ECO:0008006" key="3">
    <source>
        <dbReference type="Google" id="ProtNLM"/>
    </source>
</evidence>
<dbReference type="AlphaFoldDB" id="A0A399CXA9"/>
<proteinExistence type="predicted"/>
<name>A0A399CXA9_9BACT</name>
<evidence type="ECO:0000313" key="1">
    <source>
        <dbReference type="EMBL" id="RIH63997.1"/>
    </source>
</evidence>
<organism evidence="1 2">
    <name type="scientific">Mariniphaga sediminis</name>
    <dbReference type="NCBI Taxonomy" id="1628158"/>
    <lineage>
        <taxon>Bacteria</taxon>
        <taxon>Pseudomonadati</taxon>
        <taxon>Bacteroidota</taxon>
        <taxon>Bacteroidia</taxon>
        <taxon>Marinilabiliales</taxon>
        <taxon>Prolixibacteraceae</taxon>
        <taxon>Mariniphaga</taxon>
    </lineage>
</organism>
<evidence type="ECO:0000313" key="2">
    <source>
        <dbReference type="Proteomes" id="UP000266441"/>
    </source>
</evidence>
<keyword evidence="2" id="KW-1185">Reference proteome</keyword>
<dbReference type="Proteomes" id="UP000266441">
    <property type="component" value="Unassembled WGS sequence"/>
</dbReference>